<comment type="subcellular location">
    <subcellularLocation>
        <location evidence="1">Membrane</location>
        <topology evidence="1">Multi-pass membrane protein</topology>
    </subcellularLocation>
</comment>
<feature type="domain" description="Peptidase S54 rhomboid" evidence="9">
    <location>
        <begin position="57"/>
        <end position="189"/>
    </location>
</feature>
<keyword evidence="6 8" id="KW-1133">Transmembrane helix</keyword>
<keyword evidence="3 11" id="KW-0645">Protease</keyword>
<sequence length="194" mass="21855">MIEELGLQLNQFMEVSKVHLPKMLWIIAGLWVFSIINFRLGKPFNVLGIVPRRPRGLFGIVFAPILHSNYNHLFFNTIPLFFLGLFAMSLDETRFYWATGIITILAGLFVWLFGRRGNHVGASGLIAGYFGYLMGEAVQRPTITALFCGAIALYYFGGIITSLFPSEEKTSWEGHLFGFLSGIATIFICQYLNL</sequence>
<evidence type="ECO:0000256" key="3">
    <source>
        <dbReference type="ARBA" id="ARBA00022670"/>
    </source>
</evidence>
<proteinExistence type="inferred from homology"/>
<reference evidence="10" key="1">
    <citation type="submission" date="2015-09" db="EMBL/GenBank/DDBJ databases">
        <title>Draft Genome Sequences of Two Novel Amoeba-resistant Intranuclear Bacteria, Candidatus Berkiella cookevillensis and Candidatus Berkiella aquae.</title>
        <authorList>
            <person name="Mehari Y.T."/>
            <person name="Arivett B.A."/>
            <person name="Farone A.L."/>
            <person name="Gunderson J.H."/>
            <person name="Farone M.B."/>
        </authorList>
    </citation>
    <scope>NUCLEOTIDE SEQUENCE [LARGE SCALE GENOMIC DNA]</scope>
    <source>
        <strain evidence="10">CC99</strain>
    </source>
</reference>
<dbReference type="EMBL" id="LKHV02000001">
    <property type="protein sequence ID" value="MCS5708422.1"/>
    <property type="molecule type" value="Genomic_DNA"/>
</dbReference>
<evidence type="ECO:0000256" key="5">
    <source>
        <dbReference type="ARBA" id="ARBA00022801"/>
    </source>
</evidence>
<protein>
    <submittedName>
        <fullName evidence="11">Rhomboid family intramembrane serine protease</fullName>
    </submittedName>
    <submittedName>
        <fullName evidence="10">Rhomboid family protein</fullName>
    </submittedName>
</protein>
<dbReference type="Pfam" id="PF01694">
    <property type="entry name" value="Rhomboid"/>
    <property type="match status" value="1"/>
</dbReference>
<comment type="caution">
    <text evidence="10">The sequence shown here is derived from an EMBL/GenBank/DDBJ whole genome shotgun (WGS) entry which is preliminary data.</text>
</comment>
<dbReference type="SUPFAM" id="SSF144091">
    <property type="entry name" value="Rhomboid-like"/>
    <property type="match status" value="1"/>
</dbReference>
<keyword evidence="12" id="KW-1185">Reference proteome</keyword>
<dbReference type="GO" id="GO:0004252">
    <property type="term" value="F:serine-type endopeptidase activity"/>
    <property type="evidence" value="ECO:0007669"/>
    <property type="project" value="InterPro"/>
</dbReference>
<accession>A0A0Q9YHF8</accession>
<dbReference type="AlphaFoldDB" id="A0A0Q9YHF8"/>
<dbReference type="Proteomes" id="UP000051494">
    <property type="component" value="Unassembled WGS sequence"/>
</dbReference>
<evidence type="ECO:0000313" key="12">
    <source>
        <dbReference type="Proteomes" id="UP000051494"/>
    </source>
</evidence>
<dbReference type="OrthoDB" id="465874at2"/>
<dbReference type="STRING" id="437022.CC99x_00221"/>
<keyword evidence="7 8" id="KW-0472">Membrane</keyword>
<dbReference type="RefSeq" id="WP_057622758.1">
    <property type="nucleotide sequence ID" value="NZ_LKHV02000001.1"/>
</dbReference>
<evidence type="ECO:0000313" key="10">
    <source>
        <dbReference type="EMBL" id="KRG20000.1"/>
    </source>
</evidence>
<dbReference type="PANTHER" id="PTHR43066">
    <property type="entry name" value="RHOMBOID-RELATED PROTEIN"/>
    <property type="match status" value="1"/>
</dbReference>
<feature type="transmembrane region" description="Helical" evidence="8">
    <location>
        <begin position="176"/>
        <end position="193"/>
    </location>
</feature>
<dbReference type="InterPro" id="IPR022764">
    <property type="entry name" value="Peptidase_S54_rhomboid_dom"/>
</dbReference>
<evidence type="ECO:0000256" key="1">
    <source>
        <dbReference type="ARBA" id="ARBA00004141"/>
    </source>
</evidence>
<evidence type="ECO:0000256" key="8">
    <source>
        <dbReference type="SAM" id="Phobius"/>
    </source>
</evidence>
<dbReference type="GO" id="GO:0006508">
    <property type="term" value="P:proteolysis"/>
    <property type="evidence" value="ECO:0007669"/>
    <property type="project" value="UniProtKB-KW"/>
</dbReference>
<evidence type="ECO:0000259" key="9">
    <source>
        <dbReference type="Pfam" id="PF01694"/>
    </source>
</evidence>
<dbReference type="EMBL" id="LKHV01000001">
    <property type="protein sequence ID" value="KRG20000.1"/>
    <property type="molecule type" value="Genomic_DNA"/>
</dbReference>
<evidence type="ECO:0000256" key="7">
    <source>
        <dbReference type="ARBA" id="ARBA00023136"/>
    </source>
</evidence>
<dbReference type="PANTHER" id="PTHR43066:SF1">
    <property type="entry name" value="RHOMBOID PROTEIN 2"/>
    <property type="match status" value="1"/>
</dbReference>
<feature type="transmembrane region" description="Helical" evidence="8">
    <location>
        <begin position="95"/>
        <end position="113"/>
    </location>
</feature>
<evidence type="ECO:0000256" key="2">
    <source>
        <dbReference type="ARBA" id="ARBA00009045"/>
    </source>
</evidence>
<feature type="transmembrane region" description="Helical" evidence="8">
    <location>
        <begin position="23"/>
        <end position="40"/>
    </location>
</feature>
<comment type="similarity">
    <text evidence="2">Belongs to the peptidase S54 family.</text>
</comment>
<evidence type="ECO:0000313" key="11">
    <source>
        <dbReference type="EMBL" id="MCS5708422.1"/>
    </source>
</evidence>
<gene>
    <name evidence="10" type="ORF">CC99x_00221</name>
    <name evidence="11" type="ORF">CC99x_005825</name>
</gene>
<organism evidence="10">
    <name type="scientific">Candidatus Berkiella cookevillensis</name>
    <dbReference type="NCBI Taxonomy" id="437022"/>
    <lineage>
        <taxon>Bacteria</taxon>
        <taxon>Pseudomonadati</taxon>
        <taxon>Pseudomonadota</taxon>
        <taxon>Gammaproteobacteria</taxon>
        <taxon>Candidatus Berkiellales</taxon>
        <taxon>Candidatus Berkiellaceae</taxon>
        <taxon>Candidatus Berkiella</taxon>
    </lineage>
</organism>
<keyword evidence="4 8" id="KW-0812">Transmembrane</keyword>
<reference evidence="11" key="2">
    <citation type="journal article" date="2016" name="Genome Announc.">
        <title>Draft Genome Sequences of Two Novel Amoeba-Resistant Intranuclear Bacteria, 'Candidatus Berkiella cookevillensis' and 'Candidatus Berkiella aquae'.</title>
        <authorList>
            <person name="Mehari Y.T."/>
            <person name="Arivett B.A."/>
            <person name="Farone A.L."/>
            <person name="Gunderson J.H."/>
            <person name="Farone M.B."/>
        </authorList>
    </citation>
    <scope>NUCLEOTIDE SEQUENCE</scope>
    <source>
        <strain evidence="11">CC99</strain>
    </source>
</reference>
<evidence type="ECO:0000256" key="6">
    <source>
        <dbReference type="ARBA" id="ARBA00022989"/>
    </source>
</evidence>
<keyword evidence="5" id="KW-0378">Hydrolase</keyword>
<dbReference type="InterPro" id="IPR035952">
    <property type="entry name" value="Rhomboid-like_sf"/>
</dbReference>
<name>A0A0Q9YHF8_9GAMM</name>
<dbReference type="Gene3D" id="1.20.1540.10">
    <property type="entry name" value="Rhomboid-like"/>
    <property type="match status" value="1"/>
</dbReference>
<reference evidence="11" key="3">
    <citation type="submission" date="2021-06" db="EMBL/GenBank/DDBJ databases">
        <title>Genomic Description and Analysis of Intracellular Bacteria, Candidatus Berkiella cookevillensis and Candidatus Berkiella aquae.</title>
        <authorList>
            <person name="Kidane D.T."/>
            <person name="Mehari Y.T."/>
            <person name="Rice F.C."/>
            <person name="Arivett B.A."/>
            <person name="Farone A.L."/>
            <person name="Berk S.G."/>
            <person name="Farone M.B."/>
        </authorList>
    </citation>
    <scope>NUCLEOTIDE SEQUENCE</scope>
    <source>
        <strain evidence="11">CC99</strain>
    </source>
</reference>
<dbReference type="GO" id="GO:0016020">
    <property type="term" value="C:membrane"/>
    <property type="evidence" value="ECO:0007669"/>
    <property type="project" value="UniProtKB-SubCell"/>
</dbReference>
<evidence type="ECO:0000256" key="4">
    <source>
        <dbReference type="ARBA" id="ARBA00022692"/>
    </source>
</evidence>
<feature type="transmembrane region" description="Helical" evidence="8">
    <location>
        <begin position="144"/>
        <end position="164"/>
    </location>
</feature>